<accession>A0AAV7JQT2</accession>
<gene>
    <name evidence="1" type="ORF">LOD99_7880</name>
</gene>
<organism evidence="1 2">
    <name type="scientific">Oopsacas minuta</name>
    <dbReference type="NCBI Taxonomy" id="111878"/>
    <lineage>
        <taxon>Eukaryota</taxon>
        <taxon>Metazoa</taxon>
        <taxon>Porifera</taxon>
        <taxon>Hexactinellida</taxon>
        <taxon>Hexasterophora</taxon>
        <taxon>Lyssacinosida</taxon>
        <taxon>Leucopsacidae</taxon>
        <taxon>Oopsacas</taxon>
    </lineage>
</organism>
<comment type="caution">
    <text evidence="1">The sequence shown here is derived from an EMBL/GenBank/DDBJ whole genome shotgun (WGS) entry which is preliminary data.</text>
</comment>
<proteinExistence type="predicted"/>
<dbReference type="EMBL" id="JAKMXF010000310">
    <property type="protein sequence ID" value="KAI6650829.1"/>
    <property type="molecule type" value="Genomic_DNA"/>
</dbReference>
<keyword evidence="2" id="KW-1185">Reference proteome</keyword>
<evidence type="ECO:0000313" key="2">
    <source>
        <dbReference type="Proteomes" id="UP001165289"/>
    </source>
</evidence>
<protein>
    <submittedName>
        <fullName evidence="1">Uncharacterized protein</fullName>
    </submittedName>
</protein>
<evidence type="ECO:0000313" key="1">
    <source>
        <dbReference type="EMBL" id="KAI6650829.1"/>
    </source>
</evidence>
<reference evidence="1 2" key="1">
    <citation type="journal article" date="2023" name="BMC Biol.">
        <title>The compact genome of the sponge Oopsacas minuta (Hexactinellida) is lacking key metazoan core genes.</title>
        <authorList>
            <person name="Santini S."/>
            <person name="Schenkelaars Q."/>
            <person name="Jourda C."/>
            <person name="Duchesne M."/>
            <person name="Belahbib H."/>
            <person name="Rocher C."/>
            <person name="Selva M."/>
            <person name="Riesgo A."/>
            <person name="Vervoort M."/>
            <person name="Leys S.P."/>
            <person name="Kodjabachian L."/>
            <person name="Le Bivic A."/>
            <person name="Borchiellini C."/>
            <person name="Claverie J.M."/>
            <person name="Renard E."/>
        </authorList>
    </citation>
    <scope>NUCLEOTIDE SEQUENCE [LARGE SCALE GENOMIC DNA]</scope>
    <source>
        <strain evidence="1">SPO-2</strain>
    </source>
</reference>
<dbReference type="AlphaFoldDB" id="A0AAV7JQT2"/>
<dbReference type="Proteomes" id="UP001165289">
    <property type="component" value="Unassembled WGS sequence"/>
</dbReference>
<name>A0AAV7JQT2_9METZ</name>
<sequence length="97" mass="10709">MTTENNIHTFSPGTIPNNSFSYKSTYPFISSNTKLDPDLQDSLTNLYDAISSPVRDDINPTDIHPRISSLNPPDRITLENTGSFAAFTNDELKSNTG</sequence>